<dbReference type="InterPro" id="IPR032836">
    <property type="entry name" value="DsrE2-like"/>
</dbReference>
<dbReference type="PANTHER" id="PTHR34655">
    <property type="entry name" value="CONSERVED WITHIN P. AEROPHILUM"/>
    <property type="match status" value="1"/>
</dbReference>
<reference evidence="1 2" key="1">
    <citation type="submission" date="2012-08" db="EMBL/GenBank/DDBJ databases">
        <title>Whole genome shotgun sequence of Austwickia chelonae NBRC 105200.</title>
        <authorList>
            <person name="Yoshida I."/>
            <person name="Hosoyama A."/>
            <person name="Tsuchikane K."/>
            <person name="Katsumata H."/>
            <person name="Ando Y."/>
            <person name="Ohji S."/>
            <person name="Hamada M."/>
            <person name="Tamura T."/>
            <person name="Yamazoe A."/>
            <person name="Yamazaki S."/>
            <person name="Fujita N."/>
        </authorList>
    </citation>
    <scope>NUCLEOTIDE SEQUENCE [LARGE SCALE GENOMIC DNA]</scope>
    <source>
        <strain evidence="1 2">NBRC 105200</strain>
    </source>
</reference>
<dbReference type="SUPFAM" id="SSF75169">
    <property type="entry name" value="DsrEFH-like"/>
    <property type="match status" value="1"/>
</dbReference>
<evidence type="ECO:0008006" key="3">
    <source>
        <dbReference type="Google" id="ProtNLM"/>
    </source>
</evidence>
<keyword evidence="2" id="KW-1185">Reference proteome</keyword>
<gene>
    <name evidence="1" type="ORF">AUCHE_22_00920</name>
</gene>
<name>K6WBW3_9MICO</name>
<dbReference type="EMBL" id="BAGZ01000022">
    <property type="protein sequence ID" value="GAB79322.1"/>
    <property type="molecule type" value="Genomic_DNA"/>
</dbReference>
<organism evidence="1 2">
    <name type="scientific">Austwickia chelonae NBRC 105200</name>
    <dbReference type="NCBI Taxonomy" id="1184607"/>
    <lineage>
        <taxon>Bacteria</taxon>
        <taxon>Bacillati</taxon>
        <taxon>Actinomycetota</taxon>
        <taxon>Actinomycetes</taxon>
        <taxon>Micrococcales</taxon>
        <taxon>Dermatophilaceae</taxon>
        <taxon>Austwickia</taxon>
    </lineage>
</organism>
<dbReference type="InterPro" id="IPR027396">
    <property type="entry name" value="DsrEFH-like"/>
</dbReference>
<dbReference type="Proteomes" id="UP000008495">
    <property type="component" value="Unassembled WGS sequence"/>
</dbReference>
<dbReference type="AlphaFoldDB" id="K6WBW3"/>
<dbReference type="STRING" id="100225.SAMN05421595_2632"/>
<dbReference type="RefSeq" id="WP_006504080.1">
    <property type="nucleotide sequence ID" value="NZ_BAGZ01000022.1"/>
</dbReference>
<accession>K6WBW3</accession>
<dbReference type="OrthoDB" id="9802028at2"/>
<dbReference type="Gene3D" id="3.40.1260.10">
    <property type="entry name" value="DsrEFH-like"/>
    <property type="match status" value="1"/>
</dbReference>
<evidence type="ECO:0000313" key="1">
    <source>
        <dbReference type="EMBL" id="GAB79322.1"/>
    </source>
</evidence>
<comment type="caution">
    <text evidence="1">The sequence shown here is derived from an EMBL/GenBank/DDBJ whole genome shotgun (WGS) entry which is preliminary data.</text>
</comment>
<dbReference type="eggNOG" id="COG2210">
    <property type="taxonomic scope" value="Bacteria"/>
</dbReference>
<dbReference type="PANTHER" id="PTHR34655:SF2">
    <property type="entry name" value="PEROXIREDOXIN FAMILY PROTEIN"/>
    <property type="match status" value="1"/>
</dbReference>
<dbReference type="Pfam" id="PF13686">
    <property type="entry name" value="DrsE_2"/>
    <property type="match status" value="1"/>
</dbReference>
<evidence type="ECO:0000313" key="2">
    <source>
        <dbReference type="Proteomes" id="UP000008495"/>
    </source>
</evidence>
<sequence length="183" mass="19822">MSETPFVPNFGDDDSAPTRKMCFICSKGNLDMAYPALIMGNAALGEGCEVHLFFTFWGFDIINKATMSNLKFTFAGNTAMHMADLEKLRPGLGAMSMPQLLGVLPGMTGIATKMMHKQLDDLQIPTVPEMLDQITAAGGHLWGCQLSADMMKLTEGDLYDGVEGIISATDFIEISEGAQIIFV</sequence>
<protein>
    <recommendedName>
        <fullName evidence="3">Peroxiredoxin family protein</fullName>
    </recommendedName>
</protein>
<proteinExistence type="predicted"/>